<dbReference type="PANTHER" id="PTHR45180">
    <property type="entry name" value="OS01G0307686 PROTEIN"/>
    <property type="match status" value="1"/>
</dbReference>
<reference evidence="2" key="1">
    <citation type="journal article" date="2016" name="Nat. Genet.">
        <title>A high-quality carrot genome assembly provides new insights into carotenoid accumulation and asterid genome evolution.</title>
        <authorList>
            <person name="Iorizzo M."/>
            <person name="Ellison S."/>
            <person name="Senalik D."/>
            <person name="Zeng P."/>
            <person name="Satapoomin P."/>
            <person name="Huang J."/>
            <person name="Bowman M."/>
            <person name="Iovene M."/>
            <person name="Sanseverino W."/>
            <person name="Cavagnaro P."/>
            <person name="Yildiz M."/>
            <person name="Macko-Podgorni A."/>
            <person name="Moranska E."/>
            <person name="Grzebelus E."/>
            <person name="Grzebelus D."/>
            <person name="Ashrafi H."/>
            <person name="Zheng Z."/>
            <person name="Cheng S."/>
            <person name="Spooner D."/>
            <person name="Van Deynze A."/>
            <person name="Simon P."/>
        </authorList>
    </citation>
    <scope>NUCLEOTIDE SEQUENCE</scope>
    <source>
        <tissue evidence="2">Leaf</tissue>
    </source>
</reference>
<accession>A0AAF1BCX5</accession>
<dbReference type="PANTHER" id="PTHR45180:SF1">
    <property type="entry name" value="OS01G0307686 PROTEIN"/>
    <property type="match status" value="1"/>
</dbReference>
<evidence type="ECO:0000313" key="2">
    <source>
        <dbReference type="EMBL" id="WOH12487.1"/>
    </source>
</evidence>
<dbReference type="InterPro" id="IPR029063">
    <property type="entry name" value="SAM-dependent_MTases_sf"/>
</dbReference>
<dbReference type="Proteomes" id="UP000077755">
    <property type="component" value="Chromosome 8"/>
</dbReference>
<evidence type="ECO:0000313" key="3">
    <source>
        <dbReference type="Proteomes" id="UP000077755"/>
    </source>
</evidence>
<proteinExistence type="predicted"/>
<dbReference type="Gene3D" id="3.40.50.150">
    <property type="entry name" value="Vaccinia Virus protein VP39"/>
    <property type="match status" value="1"/>
</dbReference>
<feature type="region of interest" description="Disordered" evidence="1">
    <location>
        <begin position="46"/>
        <end position="67"/>
    </location>
</feature>
<protein>
    <submittedName>
        <fullName evidence="2">Uncharacterized protein</fullName>
    </submittedName>
</protein>
<organism evidence="2 3">
    <name type="scientific">Daucus carota subsp. sativus</name>
    <name type="common">Carrot</name>
    <dbReference type="NCBI Taxonomy" id="79200"/>
    <lineage>
        <taxon>Eukaryota</taxon>
        <taxon>Viridiplantae</taxon>
        <taxon>Streptophyta</taxon>
        <taxon>Embryophyta</taxon>
        <taxon>Tracheophyta</taxon>
        <taxon>Spermatophyta</taxon>
        <taxon>Magnoliopsida</taxon>
        <taxon>eudicotyledons</taxon>
        <taxon>Gunneridae</taxon>
        <taxon>Pentapetalae</taxon>
        <taxon>asterids</taxon>
        <taxon>campanulids</taxon>
        <taxon>Apiales</taxon>
        <taxon>Apiaceae</taxon>
        <taxon>Apioideae</taxon>
        <taxon>Scandiceae</taxon>
        <taxon>Daucinae</taxon>
        <taxon>Daucus</taxon>
        <taxon>Daucus sect. Daucus</taxon>
    </lineage>
</organism>
<dbReference type="AlphaFoldDB" id="A0AAF1BCX5"/>
<name>A0AAF1BCX5_DAUCS</name>
<keyword evidence="3" id="KW-1185">Reference proteome</keyword>
<dbReference type="EMBL" id="CP093350">
    <property type="protein sequence ID" value="WOH12487.1"/>
    <property type="molecule type" value="Genomic_DNA"/>
</dbReference>
<reference evidence="2" key="2">
    <citation type="submission" date="2022-03" db="EMBL/GenBank/DDBJ databases">
        <title>Draft title - Genomic analysis of global carrot germplasm unveils the trajectory of domestication and the origin of high carotenoid orange carrot.</title>
        <authorList>
            <person name="Iorizzo M."/>
            <person name="Ellison S."/>
            <person name="Senalik D."/>
            <person name="Macko-Podgorni A."/>
            <person name="Grzebelus D."/>
            <person name="Bostan H."/>
            <person name="Rolling W."/>
            <person name="Curaba J."/>
            <person name="Simon P."/>
        </authorList>
    </citation>
    <scope>NUCLEOTIDE SEQUENCE</scope>
    <source>
        <tissue evidence="2">Leaf</tissue>
    </source>
</reference>
<evidence type="ECO:0000256" key="1">
    <source>
        <dbReference type="SAM" id="MobiDB-lite"/>
    </source>
</evidence>
<gene>
    <name evidence="2" type="ORF">DCAR_0831991</name>
</gene>
<sequence>MTPFLEVKILTTEKSQSNQNLTISPTFNIQKLTSRPNRSNIDYKHNYSNAKRGQSNPTKIQTLPTNNNTETHGVIAAWSYTMPQVNVAVDAVFKPYYAVDVEPCWDPARKKVDNEYRSIDFPFEHVEGLDDTGPFQSWSSYQTAKDKGVELLNDRVIEEFARAWNEDGTQSKTVVFPVHLRIGKVESLDS</sequence>